<feature type="non-terminal residue" evidence="1">
    <location>
        <position position="104"/>
    </location>
</feature>
<name>A0ACA9R0C6_9GLOM</name>
<dbReference type="EMBL" id="CAJVPU010056972">
    <property type="protein sequence ID" value="CAG8771289.1"/>
    <property type="molecule type" value="Genomic_DNA"/>
</dbReference>
<reference evidence="1" key="1">
    <citation type="submission" date="2021-06" db="EMBL/GenBank/DDBJ databases">
        <authorList>
            <person name="Kallberg Y."/>
            <person name="Tangrot J."/>
            <person name="Rosling A."/>
        </authorList>
    </citation>
    <scope>NUCLEOTIDE SEQUENCE</scope>
    <source>
        <strain evidence="1">IL203A</strain>
    </source>
</reference>
<protein>
    <submittedName>
        <fullName evidence="1">9398_t:CDS:1</fullName>
    </submittedName>
</protein>
<proteinExistence type="predicted"/>
<comment type="caution">
    <text evidence="1">The sequence shown here is derived from an EMBL/GenBank/DDBJ whole genome shotgun (WGS) entry which is preliminary data.</text>
</comment>
<accession>A0ACA9R0C6</accession>
<evidence type="ECO:0000313" key="2">
    <source>
        <dbReference type="Proteomes" id="UP000789702"/>
    </source>
</evidence>
<keyword evidence="2" id="KW-1185">Reference proteome</keyword>
<feature type="non-terminal residue" evidence="1">
    <location>
        <position position="1"/>
    </location>
</feature>
<organism evidence="1 2">
    <name type="scientific">Dentiscutata heterogama</name>
    <dbReference type="NCBI Taxonomy" id="1316150"/>
    <lineage>
        <taxon>Eukaryota</taxon>
        <taxon>Fungi</taxon>
        <taxon>Fungi incertae sedis</taxon>
        <taxon>Mucoromycota</taxon>
        <taxon>Glomeromycotina</taxon>
        <taxon>Glomeromycetes</taxon>
        <taxon>Diversisporales</taxon>
        <taxon>Gigasporaceae</taxon>
        <taxon>Dentiscutata</taxon>
    </lineage>
</organism>
<evidence type="ECO:0000313" key="1">
    <source>
        <dbReference type="EMBL" id="CAG8771289.1"/>
    </source>
</evidence>
<sequence length="104" mass="12347">STQDDELDPTSTDEFSIKEQIPLLLLFRVCYSISILYLAIDWWSQACVELYMILVAIPFTPITQEHFEKDDWLVDRKKRASITCSEECKREGFKWIETTQEYLM</sequence>
<dbReference type="Proteomes" id="UP000789702">
    <property type="component" value="Unassembled WGS sequence"/>
</dbReference>
<gene>
    <name evidence="1" type="ORF">DHETER_LOCUS15849</name>
</gene>